<gene>
    <name evidence="1" type="primary">Nfu_g_1_014401</name>
</gene>
<dbReference type="EMBL" id="HADZ01013264">
    <property type="protein sequence ID" value="SBP77205.1"/>
    <property type="molecule type" value="Transcribed_RNA"/>
</dbReference>
<name>A0A1A8CEM4_NOTKA</name>
<accession>A0A1A8CEM4</accession>
<protein>
    <submittedName>
        <fullName evidence="1">Uncharacterized protein</fullName>
    </submittedName>
</protein>
<reference evidence="1" key="2">
    <citation type="submission" date="2016-06" db="EMBL/GenBank/DDBJ databases">
        <title>The genome of a short-lived fish provides insights into sex chromosome evolution and the genetic control of aging.</title>
        <authorList>
            <person name="Reichwald K."/>
            <person name="Felder M."/>
            <person name="Petzold A."/>
            <person name="Koch P."/>
            <person name="Groth M."/>
            <person name="Platzer M."/>
        </authorList>
    </citation>
    <scope>NUCLEOTIDE SEQUENCE</scope>
    <source>
        <tissue evidence="1">Brain</tissue>
    </source>
</reference>
<evidence type="ECO:0000313" key="1">
    <source>
        <dbReference type="EMBL" id="SBP77205.1"/>
    </source>
</evidence>
<organism evidence="1">
    <name type="scientific">Nothobranchius kadleci</name>
    <name type="common">African annual killifish</name>
    <dbReference type="NCBI Taxonomy" id="1051664"/>
    <lineage>
        <taxon>Eukaryota</taxon>
        <taxon>Metazoa</taxon>
        <taxon>Chordata</taxon>
        <taxon>Craniata</taxon>
        <taxon>Vertebrata</taxon>
        <taxon>Euteleostomi</taxon>
        <taxon>Actinopterygii</taxon>
        <taxon>Neopterygii</taxon>
        <taxon>Teleostei</taxon>
        <taxon>Neoteleostei</taxon>
        <taxon>Acanthomorphata</taxon>
        <taxon>Ovalentaria</taxon>
        <taxon>Atherinomorphae</taxon>
        <taxon>Cyprinodontiformes</taxon>
        <taxon>Nothobranchiidae</taxon>
        <taxon>Nothobranchius</taxon>
    </lineage>
</organism>
<feature type="non-terminal residue" evidence="1">
    <location>
        <position position="1"/>
    </location>
</feature>
<reference evidence="1" key="1">
    <citation type="submission" date="2016-05" db="EMBL/GenBank/DDBJ databases">
        <authorList>
            <person name="Lavstsen T."/>
            <person name="Jespersen J.S."/>
        </authorList>
    </citation>
    <scope>NUCLEOTIDE SEQUENCE</scope>
    <source>
        <tissue evidence="1">Brain</tissue>
    </source>
</reference>
<proteinExistence type="predicted"/>
<dbReference type="AlphaFoldDB" id="A0A1A8CEM4"/>
<sequence length="40" mass="4589">EKGLTKQKPNSKCPCLYKGFIKKKGKKTLTKKLIKLKLIN</sequence>